<dbReference type="SUPFAM" id="SSF53784">
    <property type="entry name" value="Phosphofructokinase"/>
    <property type="match status" value="1"/>
</dbReference>
<comment type="caution">
    <text evidence="2">The sequence shown here is derived from an EMBL/GenBank/DDBJ whole genome shotgun (WGS) entry which is preliminary data.</text>
</comment>
<sequence>MTVRGYGDEANPIGCMLQGHPEAKELSVFDSYIVEEEENQILKRMLTDTVFIMNFVFNVQVHINVERSDLLISENGSQIHEKLAQSPANVHALKPKIVDSIQDRDIRQDYIIGGNGTQKGAAVIYQEVRRRGLKAVVARIPKTIYNDNPGLTEEELKSYQQDSLI</sequence>
<accession>A0A2U1P1V7</accession>
<proteinExistence type="predicted"/>
<organism evidence="2 3">
    <name type="scientific">Artemisia annua</name>
    <name type="common">Sweet wormwood</name>
    <dbReference type="NCBI Taxonomy" id="35608"/>
    <lineage>
        <taxon>Eukaryota</taxon>
        <taxon>Viridiplantae</taxon>
        <taxon>Streptophyta</taxon>
        <taxon>Embryophyta</taxon>
        <taxon>Tracheophyta</taxon>
        <taxon>Spermatophyta</taxon>
        <taxon>Magnoliopsida</taxon>
        <taxon>eudicotyledons</taxon>
        <taxon>Gunneridae</taxon>
        <taxon>Pentapetalae</taxon>
        <taxon>asterids</taxon>
        <taxon>campanulids</taxon>
        <taxon>Asterales</taxon>
        <taxon>Asteraceae</taxon>
        <taxon>Asteroideae</taxon>
        <taxon>Anthemideae</taxon>
        <taxon>Artemisiinae</taxon>
        <taxon>Artemisia</taxon>
    </lineage>
</organism>
<gene>
    <name evidence="2" type="ORF">CTI12_AA203970</name>
</gene>
<dbReference type="PANTHER" id="PTHR45770">
    <property type="entry name" value="ATP-DEPENDENT 6-PHOSPHOFRUCTOKINASE 1"/>
    <property type="match status" value="1"/>
</dbReference>
<dbReference type="AlphaFoldDB" id="A0A2U1P1V7"/>
<dbReference type="STRING" id="35608.A0A2U1P1V7"/>
<dbReference type="Gene3D" id="3.40.50.450">
    <property type="match status" value="1"/>
</dbReference>
<dbReference type="GO" id="GO:0003872">
    <property type="term" value="F:6-phosphofructokinase activity"/>
    <property type="evidence" value="ECO:0007669"/>
    <property type="project" value="InterPro"/>
</dbReference>
<dbReference type="OrthoDB" id="537915at2759"/>
<evidence type="ECO:0000256" key="1">
    <source>
        <dbReference type="ARBA" id="ARBA00022533"/>
    </source>
</evidence>
<name>A0A2U1P1V7_ARTAN</name>
<dbReference type="EMBL" id="PKPP01001819">
    <property type="protein sequence ID" value="PWA79707.1"/>
    <property type="molecule type" value="Genomic_DNA"/>
</dbReference>
<keyword evidence="2" id="KW-0418">Kinase</keyword>
<evidence type="ECO:0000313" key="2">
    <source>
        <dbReference type="EMBL" id="PWA79707.1"/>
    </source>
</evidence>
<keyword evidence="2" id="KW-0808">Transferase</keyword>
<protein>
    <submittedName>
        <fullName evidence="2">Phosphofructokinase 7</fullName>
    </submittedName>
</protein>
<dbReference type="InterPro" id="IPR050929">
    <property type="entry name" value="PFKA"/>
</dbReference>
<keyword evidence="1" id="KW-0021">Allosteric enzyme</keyword>
<evidence type="ECO:0000313" key="3">
    <source>
        <dbReference type="Proteomes" id="UP000245207"/>
    </source>
</evidence>
<keyword evidence="3" id="KW-1185">Reference proteome</keyword>
<dbReference type="InterPro" id="IPR035966">
    <property type="entry name" value="PKF_sf"/>
</dbReference>
<dbReference type="Proteomes" id="UP000245207">
    <property type="component" value="Unassembled WGS sequence"/>
</dbReference>
<reference evidence="2 3" key="1">
    <citation type="journal article" date="2018" name="Mol. Plant">
        <title>The genome of Artemisia annua provides insight into the evolution of Asteraceae family and artemisinin biosynthesis.</title>
        <authorList>
            <person name="Shen Q."/>
            <person name="Zhang L."/>
            <person name="Liao Z."/>
            <person name="Wang S."/>
            <person name="Yan T."/>
            <person name="Shi P."/>
            <person name="Liu M."/>
            <person name="Fu X."/>
            <person name="Pan Q."/>
            <person name="Wang Y."/>
            <person name="Lv Z."/>
            <person name="Lu X."/>
            <person name="Zhang F."/>
            <person name="Jiang W."/>
            <person name="Ma Y."/>
            <person name="Chen M."/>
            <person name="Hao X."/>
            <person name="Li L."/>
            <person name="Tang Y."/>
            <person name="Lv G."/>
            <person name="Zhou Y."/>
            <person name="Sun X."/>
            <person name="Brodelius P.E."/>
            <person name="Rose J.K.C."/>
            <person name="Tang K."/>
        </authorList>
    </citation>
    <scope>NUCLEOTIDE SEQUENCE [LARGE SCALE GENOMIC DNA]</scope>
    <source>
        <strain evidence="3">cv. Huhao1</strain>
        <tissue evidence="2">Leaf</tissue>
    </source>
</reference>